<protein>
    <submittedName>
        <fullName evidence="1">Uncharacterized protein</fullName>
    </submittedName>
</protein>
<dbReference type="RefSeq" id="WP_162670617.1">
    <property type="nucleotide sequence ID" value="NZ_LR593886.1"/>
</dbReference>
<dbReference type="Proteomes" id="UP000464178">
    <property type="component" value="Chromosome"/>
</dbReference>
<keyword evidence="2" id="KW-1185">Reference proteome</keyword>
<organism evidence="1 2">
    <name type="scientific">Gemmata massiliana</name>
    <dbReference type="NCBI Taxonomy" id="1210884"/>
    <lineage>
        <taxon>Bacteria</taxon>
        <taxon>Pseudomonadati</taxon>
        <taxon>Planctomycetota</taxon>
        <taxon>Planctomycetia</taxon>
        <taxon>Gemmatales</taxon>
        <taxon>Gemmataceae</taxon>
        <taxon>Gemmata</taxon>
    </lineage>
</organism>
<name>A0A6P2D4U7_9BACT</name>
<accession>A0A6P2D4U7</accession>
<proteinExistence type="predicted"/>
<sequence>MDVFRFVKRAMKSNDPTRRYMLVTGDGTRAGDIEVIPPAHGTVRLDVVLRPVLSDAAREDALNTTRRFLDELAGGWGVQLDEGSGTSGLAEQPDGNYRVQIEYRVI</sequence>
<evidence type="ECO:0000313" key="1">
    <source>
        <dbReference type="EMBL" id="VTR96318.1"/>
    </source>
</evidence>
<dbReference type="EMBL" id="LR593886">
    <property type="protein sequence ID" value="VTR96318.1"/>
    <property type="molecule type" value="Genomic_DNA"/>
</dbReference>
<dbReference type="KEGG" id="gms:SOIL9_13960"/>
<reference evidence="1 2" key="1">
    <citation type="submission" date="2019-05" db="EMBL/GenBank/DDBJ databases">
        <authorList>
            <consortium name="Science for Life Laboratories"/>
        </authorList>
    </citation>
    <scope>NUCLEOTIDE SEQUENCE [LARGE SCALE GENOMIC DNA]</scope>
    <source>
        <strain evidence="1">Soil9</strain>
    </source>
</reference>
<dbReference type="AlphaFoldDB" id="A0A6P2D4U7"/>
<gene>
    <name evidence="1" type="ORF">SOIL9_13960</name>
</gene>
<evidence type="ECO:0000313" key="2">
    <source>
        <dbReference type="Proteomes" id="UP000464178"/>
    </source>
</evidence>